<dbReference type="Gene3D" id="3.40.1370.10">
    <property type="match status" value="1"/>
</dbReference>
<proteinExistence type="inferred from homology"/>
<dbReference type="GO" id="GO:0006412">
    <property type="term" value="P:translation"/>
    <property type="evidence" value="ECO:0007669"/>
    <property type="project" value="UniProtKB-UniRule"/>
</dbReference>
<dbReference type="GO" id="GO:0019843">
    <property type="term" value="F:rRNA binding"/>
    <property type="evidence" value="ECO:0007669"/>
    <property type="project" value="UniProtKB-UniRule"/>
</dbReference>
<keyword evidence="5 6" id="KW-0687">Ribonucleoprotein</keyword>
<dbReference type="AlphaFoldDB" id="E0SPV7"/>
<evidence type="ECO:0000256" key="6">
    <source>
        <dbReference type="HAMAP-Rule" id="MF_01328"/>
    </source>
</evidence>
<dbReference type="GO" id="GO:0003735">
    <property type="term" value="F:structural constituent of ribosome"/>
    <property type="evidence" value="ECO:0007669"/>
    <property type="project" value="InterPro"/>
</dbReference>
<keyword evidence="2 6" id="KW-0699">rRNA-binding</keyword>
<keyword evidence="3 6" id="KW-0694">RNA-binding</keyword>
<protein>
    <recommendedName>
        <fullName evidence="6">Large ribosomal subunit protein uL4</fullName>
    </recommendedName>
</protein>
<dbReference type="HAMAP" id="MF_01328_A">
    <property type="entry name" value="Ribosomal_uL4_A"/>
    <property type="match status" value="1"/>
</dbReference>
<dbReference type="NCBIfam" id="TIGR03672">
    <property type="entry name" value="rpl4p_arch"/>
    <property type="match status" value="1"/>
</dbReference>
<sequence length="273" mass="30791">MSRFIYINIYPIERKRAPLFDIDGNLVGVIDLPLVFSLPIRVDVIRRAVHSALTARIQVKARDPLAGKRRVGESWGIGYSVARVPRLDNGRAVFAPNVVGGRRQFAPTILKKIHEEINKKEMRFAIMSALSALASKEFVLRRGYELPPNIELLPIVIVNSFEEISSTKELRDLLEKIGLWKNIERAQQRTRIRAGKGKRRGRRYVTPKSLLFIVSNTRAPIIKAIRNLPGVDYSTPDNLNILTLAPGGMPGRLAIISQKALELIDQKYMVVKP</sequence>
<evidence type="ECO:0000256" key="4">
    <source>
        <dbReference type="ARBA" id="ARBA00022980"/>
    </source>
</evidence>
<keyword evidence="8" id="KW-1185">Reference proteome</keyword>
<reference evidence="7 8" key="1">
    <citation type="journal article" date="2010" name="Stand. Genomic Sci.">
        <title>Complete genome sequence of Ignisphaera aggregans type strain (AQ1.S1).</title>
        <authorList>
            <person name="Goker M."/>
            <person name="Held B."/>
            <person name="Lapidus A."/>
            <person name="Nolan M."/>
            <person name="Spring S."/>
            <person name="Yasawong M."/>
            <person name="Lucas S."/>
            <person name="Glavina Del Rio T."/>
            <person name="Tice H."/>
            <person name="Cheng J.F."/>
            <person name="Goodwin L."/>
            <person name="Tapia R."/>
            <person name="Pitluck S."/>
            <person name="Liolios K."/>
            <person name="Ivanova N."/>
            <person name="Mavromatis K."/>
            <person name="Mikhailova N."/>
            <person name="Pati A."/>
            <person name="Chen A."/>
            <person name="Palaniappan K."/>
            <person name="Brambilla E."/>
            <person name="Land M."/>
            <person name="Hauser L."/>
            <person name="Chang Y.J."/>
            <person name="Jeffries C.D."/>
            <person name="Brettin T."/>
            <person name="Detter J.C."/>
            <person name="Han C."/>
            <person name="Rohde M."/>
            <person name="Sikorski J."/>
            <person name="Woyke T."/>
            <person name="Bristow J."/>
            <person name="Eisen J.A."/>
            <person name="Markowitz V."/>
            <person name="Hugenholtz P."/>
            <person name="Kyrpides N.C."/>
            <person name="Klenk H.P."/>
        </authorList>
    </citation>
    <scope>NUCLEOTIDE SEQUENCE [LARGE SCALE GENOMIC DNA]</scope>
    <source>
        <strain evidence="8">DSM 17230 / JCM 13409 / AQ1.S1</strain>
    </source>
</reference>
<comment type="function">
    <text evidence="6">Forms part of the polypeptide exit tunnel.</text>
</comment>
<dbReference type="InterPro" id="IPR045240">
    <property type="entry name" value="Ribosomal_uL4_euk/arch"/>
</dbReference>
<dbReference type="KEGG" id="iag:Igag_0128"/>
<gene>
    <name evidence="6" type="primary">rpl4</name>
    <name evidence="7" type="ordered locus">Igag_0128</name>
</gene>
<evidence type="ECO:0000313" key="7">
    <source>
        <dbReference type="EMBL" id="ADM26979.1"/>
    </source>
</evidence>
<evidence type="ECO:0000256" key="1">
    <source>
        <dbReference type="ARBA" id="ARBA00010528"/>
    </source>
</evidence>
<dbReference type="GO" id="GO:0005840">
    <property type="term" value="C:ribosome"/>
    <property type="evidence" value="ECO:0007669"/>
    <property type="project" value="UniProtKB-KW"/>
</dbReference>
<accession>E0SPV7</accession>
<dbReference type="SUPFAM" id="SSF52166">
    <property type="entry name" value="Ribosomal protein L4"/>
    <property type="match status" value="1"/>
</dbReference>
<evidence type="ECO:0000256" key="5">
    <source>
        <dbReference type="ARBA" id="ARBA00023274"/>
    </source>
</evidence>
<dbReference type="GO" id="GO:1990904">
    <property type="term" value="C:ribonucleoprotein complex"/>
    <property type="evidence" value="ECO:0007669"/>
    <property type="project" value="UniProtKB-KW"/>
</dbReference>
<dbReference type="STRING" id="583356.Igag_0128"/>
<dbReference type="Proteomes" id="UP000001304">
    <property type="component" value="Chromosome"/>
</dbReference>
<dbReference type="InterPro" id="IPR023574">
    <property type="entry name" value="Ribosomal_uL4_dom_sf"/>
</dbReference>
<name>E0SPV7_IGNAA</name>
<dbReference type="InterPro" id="IPR002136">
    <property type="entry name" value="Ribosomal_uL4"/>
</dbReference>
<dbReference type="EMBL" id="CP002098">
    <property type="protein sequence ID" value="ADM26979.1"/>
    <property type="molecule type" value="Genomic_DNA"/>
</dbReference>
<dbReference type="InterPro" id="IPR019970">
    <property type="entry name" value="Ribosomall_uL4-arc"/>
</dbReference>
<comment type="similarity">
    <text evidence="1 6">Belongs to the universal ribosomal protein uL4 family.</text>
</comment>
<evidence type="ECO:0000313" key="8">
    <source>
        <dbReference type="Proteomes" id="UP000001304"/>
    </source>
</evidence>
<comment type="function">
    <text evidence="6">One of the primary rRNA binding proteins, this protein initially binds near the 5'-end of the 23S rRNA. It is important during the early stages of 50S assembly. It makes multiple contacts with different domains of the 23S rRNA in the assembled 50S subunit and ribosome.</text>
</comment>
<dbReference type="PANTHER" id="PTHR19431">
    <property type="entry name" value="60S RIBOSOMAL PROTEIN L4"/>
    <property type="match status" value="1"/>
</dbReference>
<dbReference type="HOGENOM" id="CLU_026535_0_0_2"/>
<organism evidence="7 8">
    <name type="scientific">Ignisphaera aggregans (strain DSM 17230 / JCM 13409 / AQ1.S1)</name>
    <dbReference type="NCBI Taxonomy" id="583356"/>
    <lineage>
        <taxon>Archaea</taxon>
        <taxon>Thermoproteota</taxon>
        <taxon>Thermoprotei</taxon>
        <taxon>Desulfurococcales</taxon>
        <taxon>Desulfurococcaceae</taxon>
        <taxon>Ignisphaera</taxon>
    </lineage>
</organism>
<dbReference type="Pfam" id="PF00573">
    <property type="entry name" value="Ribosomal_L4"/>
    <property type="match status" value="1"/>
</dbReference>
<comment type="subunit">
    <text evidence="6">Part of the 50S ribosomal subunit.</text>
</comment>
<evidence type="ECO:0000256" key="3">
    <source>
        <dbReference type="ARBA" id="ARBA00022884"/>
    </source>
</evidence>
<keyword evidence="4 6" id="KW-0689">Ribosomal protein</keyword>
<evidence type="ECO:0000256" key="2">
    <source>
        <dbReference type="ARBA" id="ARBA00022730"/>
    </source>
</evidence>